<protein>
    <submittedName>
        <fullName evidence="4">Leukocyte immunoglobulin-like receptor subfamily B member 4</fullName>
    </submittedName>
</protein>
<dbReference type="GeneID" id="109372460"/>
<feature type="transmembrane region" description="Helical" evidence="2">
    <location>
        <begin position="53"/>
        <end position="76"/>
    </location>
</feature>
<evidence type="ECO:0000313" key="4">
    <source>
        <dbReference type="RefSeq" id="XP_019481270.1"/>
    </source>
</evidence>
<name>A0A8B7PXN2_HIPAR</name>
<keyword evidence="2" id="KW-1133">Transmembrane helix</keyword>
<feature type="region of interest" description="Disordered" evidence="1">
    <location>
        <begin position="82"/>
        <end position="130"/>
    </location>
</feature>
<accession>A0A8B7PXN2</accession>
<dbReference type="AlphaFoldDB" id="A0A8B7PXN2"/>
<gene>
    <name evidence="4" type="primary">LOC109372460</name>
</gene>
<keyword evidence="2" id="KW-0472">Membrane</keyword>
<reference evidence="4" key="1">
    <citation type="submission" date="2025-08" db="UniProtKB">
        <authorList>
            <consortium name="RefSeq"/>
        </authorList>
    </citation>
    <scope>IDENTIFICATION</scope>
    <source>
        <tissue evidence="4">Muscle</tissue>
    </source>
</reference>
<keyword evidence="2" id="KW-0812">Transmembrane</keyword>
<evidence type="ECO:0000313" key="3">
    <source>
        <dbReference type="Proteomes" id="UP000694851"/>
    </source>
</evidence>
<dbReference type="KEGG" id="hai:109372460"/>
<evidence type="ECO:0000256" key="1">
    <source>
        <dbReference type="SAM" id="MobiDB-lite"/>
    </source>
</evidence>
<sequence>MCSHPSDTLELLVSGPSGDPSPSPTGSVSTAGGSEHQSPTTTESGPQSGLKRYLNVLIGVSVAFILLISLFLFLLLRHQHQGKHRTSAPAQQLMPKKRPSVRGRGAPGSGAHGFQEMMRKGTGWESVGSG</sequence>
<feature type="compositionally biased region" description="Low complexity" evidence="1">
    <location>
        <begin position="13"/>
        <end position="34"/>
    </location>
</feature>
<keyword evidence="3" id="KW-1185">Reference proteome</keyword>
<feature type="region of interest" description="Disordered" evidence="1">
    <location>
        <begin position="1"/>
        <end position="48"/>
    </location>
</feature>
<dbReference type="OrthoDB" id="10606145at2759"/>
<evidence type="ECO:0000256" key="2">
    <source>
        <dbReference type="SAM" id="Phobius"/>
    </source>
</evidence>
<organism evidence="3 4">
    <name type="scientific">Hipposideros armiger</name>
    <name type="common">Great Himalayan leaf-nosed bat</name>
    <dbReference type="NCBI Taxonomy" id="186990"/>
    <lineage>
        <taxon>Eukaryota</taxon>
        <taxon>Metazoa</taxon>
        <taxon>Chordata</taxon>
        <taxon>Craniata</taxon>
        <taxon>Vertebrata</taxon>
        <taxon>Euteleostomi</taxon>
        <taxon>Mammalia</taxon>
        <taxon>Eutheria</taxon>
        <taxon>Laurasiatheria</taxon>
        <taxon>Chiroptera</taxon>
        <taxon>Yinpterochiroptera</taxon>
        <taxon>Rhinolophoidea</taxon>
        <taxon>Hipposideridae</taxon>
        <taxon>Hipposideros</taxon>
    </lineage>
</organism>
<feature type="compositionally biased region" description="Polar residues" evidence="1">
    <location>
        <begin position="35"/>
        <end position="47"/>
    </location>
</feature>
<dbReference type="RefSeq" id="XP_019481270.1">
    <property type="nucleotide sequence ID" value="XM_019625725.1"/>
</dbReference>
<dbReference type="Proteomes" id="UP000694851">
    <property type="component" value="Unplaced"/>
</dbReference>
<proteinExistence type="predicted"/>